<evidence type="ECO:0000256" key="3">
    <source>
        <dbReference type="ARBA" id="ARBA00022801"/>
    </source>
</evidence>
<dbReference type="InterPro" id="IPR008181">
    <property type="entry name" value="dUTPase"/>
</dbReference>
<dbReference type="SUPFAM" id="SSF51283">
    <property type="entry name" value="dUTPase-like"/>
    <property type="match status" value="1"/>
</dbReference>
<protein>
    <recommendedName>
        <fullName evidence="2">dUTP diphosphatase</fullName>
        <ecNumber evidence="2">3.6.1.23</ecNumber>
    </recommendedName>
</protein>
<dbReference type="InterPro" id="IPR029054">
    <property type="entry name" value="dUTPase-like"/>
</dbReference>
<dbReference type="InterPro" id="IPR036157">
    <property type="entry name" value="dUTPase-like_sf"/>
</dbReference>
<evidence type="ECO:0000256" key="4">
    <source>
        <dbReference type="ARBA" id="ARBA00023080"/>
    </source>
</evidence>
<dbReference type="PANTHER" id="PTHR11241">
    <property type="entry name" value="DEOXYURIDINE 5'-TRIPHOSPHATE NUCLEOTIDOHYDROLASE"/>
    <property type="match status" value="1"/>
</dbReference>
<dbReference type="EMBL" id="UINC01001373">
    <property type="protein sequence ID" value="SUZ79105.1"/>
    <property type="molecule type" value="Genomic_DNA"/>
</dbReference>
<feature type="compositionally biased region" description="Polar residues" evidence="5">
    <location>
        <begin position="110"/>
        <end position="120"/>
    </location>
</feature>
<feature type="region of interest" description="Disordered" evidence="5">
    <location>
        <begin position="86"/>
        <end position="120"/>
    </location>
</feature>
<dbReference type="EC" id="3.6.1.23" evidence="2"/>
<evidence type="ECO:0000256" key="1">
    <source>
        <dbReference type="ARBA" id="ARBA00006581"/>
    </source>
</evidence>
<dbReference type="CDD" id="cd07557">
    <property type="entry name" value="trimeric_dUTPase"/>
    <property type="match status" value="1"/>
</dbReference>
<proteinExistence type="inferred from homology"/>
<keyword evidence="3" id="KW-0378">Hydrolase</keyword>
<feature type="domain" description="dUTPase-like" evidence="6">
    <location>
        <begin position="2"/>
        <end position="101"/>
    </location>
</feature>
<keyword evidence="4" id="KW-0546">Nucleotide metabolism</keyword>
<dbReference type="InterPro" id="IPR033704">
    <property type="entry name" value="dUTPase_trimeric"/>
</dbReference>
<dbReference type="GO" id="GO:0000287">
    <property type="term" value="F:magnesium ion binding"/>
    <property type="evidence" value="ECO:0007669"/>
    <property type="project" value="InterPro"/>
</dbReference>
<dbReference type="GO" id="GO:0046081">
    <property type="term" value="P:dUTP catabolic process"/>
    <property type="evidence" value="ECO:0007669"/>
    <property type="project" value="InterPro"/>
</dbReference>
<evidence type="ECO:0000256" key="2">
    <source>
        <dbReference type="ARBA" id="ARBA00012379"/>
    </source>
</evidence>
<organism evidence="7">
    <name type="scientific">marine metagenome</name>
    <dbReference type="NCBI Taxonomy" id="408172"/>
    <lineage>
        <taxon>unclassified sequences</taxon>
        <taxon>metagenomes</taxon>
        <taxon>ecological metagenomes</taxon>
    </lineage>
</organism>
<comment type="similarity">
    <text evidence="1">Belongs to the dUTPase family.</text>
</comment>
<evidence type="ECO:0000313" key="7">
    <source>
        <dbReference type="EMBL" id="SUZ79105.1"/>
    </source>
</evidence>
<evidence type="ECO:0000256" key="5">
    <source>
        <dbReference type="SAM" id="MobiDB-lite"/>
    </source>
</evidence>
<reference evidence="7" key="1">
    <citation type="submission" date="2018-05" db="EMBL/GenBank/DDBJ databases">
        <authorList>
            <person name="Lanie J.A."/>
            <person name="Ng W.-L."/>
            <person name="Kazmierczak K.M."/>
            <person name="Andrzejewski T.M."/>
            <person name="Davidsen T.M."/>
            <person name="Wayne K.J."/>
            <person name="Tettelin H."/>
            <person name="Glass J.I."/>
            <person name="Rusch D."/>
            <person name="Podicherti R."/>
            <person name="Tsui H.-C.T."/>
            <person name="Winkler M.E."/>
        </authorList>
    </citation>
    <scope>NUCLEOTIDE SEQUENCE</scope>
</reference>
<feature type="compositionally biased region" description="Basic and acidic residues" evidence="5">
    <location>
        <begin position="86"/>
        <end position="96"/>
    </location>
</feature>
<dbReference type="GO" id="GO:0006226">
    <property type="term" value="P:dUMP biosynthetic process"/>
    <property type="evidence" value="ECO:0007669"/>
    <property type="project" value="InterPro"/>
</dbReference>
<dbReference type="PANTHER" id="PTHR11241:SF0">
    <property type="entry name" value="DEOXYURIDINE 5'-TRIPHOSPHATE NUCLEOTIDOHYDROLASE"/>
    <property type="match status" value="1"/>
</dbReference>
<dbReference type="Gene3D" id="2.70.40.10">
    <property type="match status" value="1"/>
</dbReference>
<dbReference type="GO" id="GO:0004170">
    <property type="term" value="F:dUTP diphosphatase activity"/>
    <property type="evidence" value="ECO:0007669"/>
    <property type="project" value="UniProtKB-EC"/>
</dbReference>
<dbReference type="Pfam" id="PF00692">
    <property type="entry name" value="dUTPase"/>
    <property type="match status" value="1"/>
</dbReference>
<dbReference type="AlphaFoldDB" id="A0A381QIE6"/>
<gene>
    <name evidence="7" type="ORF">METZ01_LOCUS31959</name>
</gene>
<name>A0A381QIE6_9ZZZZ</name>
<accession>A0A381QIE6</accession>
<sequence>MLVPTGLTFDIPKDHSVRIHIRSSVALRDGLLLGNGEGVVDSDYVDPCYLILYNANNTARQIFNNTRYAQGELIKNYKYSLTEVKEAPGQKTEREGGFGSTDVKSEPSKGPSTGISGLAI</sequence>
<evidence type="ECO:0000259" key="6">
    <source>
        <dbReference type="Pfam" id="PF00692"/>
    </source>
</evidence>